<organism evidence="2 3">
    <name type="scientific">Paractinoplanes globisporus</name>
    <dbReference type="NCBI Taxonomy" id="113565"/>
    <lineage>
        <taxon>Bacteria</taxon>
        <taxon>Bacillati</taxon>
        <taxon>Actinomycetota</taxon>
        <taxon>Actinomycetes</taxon>
        <taxon>Micromonosporales</taxon>
        <taxon>Micromonosporaceae</taxon>
        <taxon>Paractinoplanes</taxon>
    </lineage>
</organism>
<keyword evidence="3" id="KW-1185">Reference proteome</keyword>
<accession>A0ABW6WX16</accession>
<comment type="caution">
    <text evidence="2">The sequence shown here is derived from an EMBL/GenBank/DDBJ whole genome shotgun (WGS) entry which is preliminary data.</text>
</comment>
<feature type="transmembrane region" description="Helical" evidence="1">
    <location>
        <begin position="40"/>
        <end position="60"/>
    </location>
</feature>
<dbReference type="RefSeq" id="WP_020513947.1">
    <property type="nucleotide sequence ID" value="NZ_JBIAZU010000012.1"/>
</dbReference>
<proteinExistence type="predicted"/>
<name>A0ABW6WX16_9ACTN</name>
<feature type="transmembrane region" description="Helical" evidence="1">
    <location>
        <begin position="12"/>
        <end position="28"/>
    </location>
</feature>
<feature type="transmembrane region" description="Helical" evidence="1">
    <location>
        <begin position="105"/>
        <end position="124"/>
    </location>
</feature>
<keyword evidence="1" id="KW-1133">Transmembrane helix</keyword>
<sequence length="186" mass="18750">MEKLRQSRRDGGITALVEGFFGAAWFGWGQAAPPAWLSPWLTVGSVAALLVAIAGAVVGFTSPASTAAINNREAGRRYGIIVGVEFGLAGLGAALLGVLGQADYIPVWICAVVGVHFVPLAAVLRDRNLIPLAVLVAATAVVALVAGLVTDVAPSTVTGVGAGLSLTVFGLLALIGALRAKAITTP</sequence>
<dbReference type="EMBL" id="JBIAZU010000012">
    <property type="protein sequence ID" value="MFF5297558.1"/>
    <property type="molecule type" value="Genomic_DNA"/>
</dbReference>
<keyword evidence="1" id="KW-0812">Transmembrane</keyword>
<feature type="transmembrane region" description="Helical" evidence="1">
    <location>
        <begin position="129"/>
        <end position="150"/>
    </location>
</feature>
<protein>
    <submittedName>
        <fullName evidence="2">Uncharacterized protein</fullName>
    </submittedName>
</protein>
<keyword evidence="1" id="KW-0472">Membrane</keyword>
<gene>
    <name evidence="2" type="ORF">ACFY35_49695</name>
</gene>
<evidence type="ECO:0000313" key="2">
    <source>
        <dbReference type="EMBL" id="MFF5297558.1"/>
    </source>
</evidence>
<reference evidence="2 3" key="1">
    <citation type="submission" date="2024-10" db="EMBL/GenBank/DDBJ databases">
        <title>The Natural Products Discovery Center: Release of the First 8490 Sequenced Strains for Exploring Actinobacteria Biosynthetic Diversity.</title>
        <authorList>
            <person name="Kalkreuter E."/>
            <person name="Kautsar S.A."/>
            <person name="Yang D."/>
            <person name="Bader C.D."/>
            <person name="Teijaro C.N."/>
            <person name="Fluegel L."/>
            <person name="Davis C.M."/>
            <person name="Simpson J.R."/>
            <person name="Lauterbach L."/>
            <person name="Steele A.D."/>
            <person name="Gui C."/>
            <person name="Meng S."/>
            <person name="Li G."/>
            <person name="Viehrig K."/>
            <person name="Ye F."/>
            <person name="Su P."/>
            <person name="Kiefer A.F."/>
            <person name="Nichols A."/>
            <person name="Cepeda A.J."/>
            <person name="Yan W."/>
            <person name="Fan B."/>
            <person name="Jiang Y."/>
            <person name="Adhikari A."/>
            <person name="Zheng C.-J."/>
            <person name="Schuster L."/>
            <person name="Cowan T.M."/>
            <person name="Smanski M.J."/>
            <person name="Chevrette M.G."/>
            <person name="De Carvalho L.P.S."/>
            <person name="Shen B."/>
        </authorList>
    </citation>
    <scope>NUCLEOTIDE SEQUENCE [LARGE SCALE GENOMIC DNA]</scope>
    <source>
        <strain evidence="2 3">NPDC000087</strain>
    </source>
</reference>
<evidence type="ECO:0000313" key="3">
    <source>
        <dbReference type="Proteomes" id="UP001602245"/>
    </source>
</evidence>
<feature type="transmembrane region" description="Helical" evidence="1">
    <location>
        <begin position="156"/>
        <end position="178"/>
    </location>
</feature>
<feature type="transmembrane region" description="Helical" evidence="1">
    <location>
        <begin position="80"/>
        <end position="99"/>
    </location>
</feature>
<evidence type="ECO:0000256" key="1">
    <source>
        <dbReference type="SAM" id="Phobius"/>
    </source>
</evidence>
<dbReference type="Proteomes" id="UP001602245">
    <property type="component" value="Unassembled WGS sequence"/>
</dbReference>